<comment type="caution">
    <text evidence="4">The sequence shown here is derived from an EMBL/GenBank/DDBJ whole genome shotgun (WGS) entry which is preliminary data.</text>
</comment>
<dbReference type="Gene3D" id="1.25.40.10">
    <property type="entry name" value="Tetratricopeptide repeat domain"/>
    <property type="match status" value="1"/>
</dbReference>
<dbReference type="PANTHER" id="PTHR44943">
    <property type="entry name" value="CELLULOSE SYNTHASE OPERON PROTEIN C"/>
    <property type="match status" value="1"/>
</dbReference>
<keyword evidence="5" id="KW-1185">Reference proteome</keyword>
<dbReference type="STRING" id="1286106.MPL1_10677"/>
<dbReference type="AlphaFoldDB" id="M7NYV7"/>
<feature type="repeat" description="TPR" evidence="3">
    <location>
        <begin position="36"/>
        <end position="69"/>
    </location>
</feature>
<dbReference type="OrthoDB" id="9814042at2"/>
<dbReference type="SUPFAM" id="SSF48452">
    <property type="entry name" value="TPR-like"/>
    <property type="match status" value="1"/>
</dbReference>
<dbReference type="PROSITE" id="PS51257">
    <property type="entry name" value="PROKAR_LIPOPROTEIN"/>
    <property type="match status" value="1"/>
</dbReference>
<sequence>MNTALKSTLIVFILSGLLGCAGGGQQRPVSQDARAADINMRLGLSYLQRGEYEVALEKLEKALQQDPGLTTAHNTIALLYQQLGQNEKAEHHFRQAVNRTPQYSEAQNNYGVYLCQQERYQEAEQRFMAAIENPLYQMAAQAYENAGVCALRSGDADKAERYFRQALQIDPELPQALIRMADISYDRQEYLQARAYVQRFQAAAAWTPQSLLTAIKTENKLNDQDAVASYKLVMRARFPDSDEAQQVNRGFYRE</sequence>
<organism evidence="4 5">
    <name type="scientific">Methylophaga lonarensis MPL</name>
    <dbReference type="NCBI Taxonomy" id="1286106"/>
    <lineage>
        <taxon>Bacteria</taxon>
        <taxon>Pseudomonadati</taxon>
        <taxon>Pseudomonadota</taxon>
        <taxon>Gammaproteobacteria</taxon>
        <taxon>Thiotrichales</taxon>
        <taxon>Piscirickettsiaceae</taxon>
        <taxon>Methylophaga</taxon>
    </lineage>
</organism>
<dbReference type="SMART" id="SM00028">
    <property type="entry name" value="TPR"/>
    <property type="match status" value="4"/>
</dbReference>
<dbReference type="PANTHER" id="PTHR44943:SF8">
    <property type="entry name" value="TPR REPEAT-CONTAINING PROTEIN MJ0263"/>
    <property type="match status" value="1"/>
</dbReference>
<dbReference type="Pfam" id="PF13432">
    <property type="entry name" value="TPR_16"/>
    <property type="match status" value="1"/>
</dbReference>
<dbReference type="EMBL" id="APHR01000058">
    <property type="protein sequence ID" value="EMR12391.1"/>
    <property type="molecule type" value="Genomic_DNA"/>
</dbReference>
<name>M7NYV7_9GAMM</name>
<evidence type="ECO:0000256" key="2">
    <source>
        <dbReference type="ARBA" id="ARBA00022803"/>
    </source>
</evidence>
<reference evidence="4 5" key="1">
    <citation type="journal article" date="2013" name="Genome Announc.">
        <title>Draft Genome Sequence of Methylophaga lonarensis MPLT, a Haloalkaliphilic (Non-Methane-Utilizing) Methylotroph.</title>
        <authorList>
            <person name="Shetty S.A."/>
            <person name="Marathe N.P."/>
            <person name="Munot H."/>
            <person name="Antony C.P."/>
            <person name="Dhotre D.P."/>
            <person name="Murrell J.C."/>
            <person name="Shouche Y.S."/>
        </authorList>
    </citation>
    <scope>NUCLEOTIDE SEQUENCE [LARGE SCALE GENOMIC DNA]</scope>
    <source>
        <strain evidence="4 5">MPL</strain>
    </source>
</reference>
<protein>
    <submittedName>
        <fullName evidence="4">Type IV pilus biogenesis protein PilF</fullName>
    </submittedName>
</protein>
<dbReference type="InterPro" id="IPR013360">
    <property type="entry name" value="Pilus_4_PilW"/>
</dbReference>
<evidence type="ECO:0000256" key="3">
    <source>
        <dbReference type="PROSITE-ProRule" id="PRU00339"/>
    </source>
</evidence>
<dbReference type="NCBIfam" id="TIGR02521">
    <property type="entry name" value="type_IV_pilW"/>
    <property type="match status" value="1"/>
</dbReference>
<dbReference type="InterPro" id="IPR051685">
    <property type="entry name" value="Ycf3/AcsC/BcsC/TPR_MFPF"/>
</dbReference>
<dbReference type="PATRIC" id="fig|1286106.3.peg.2139"/>
<keyword evidence="2 3" id="KW-0802">TPR repeat</keyword>
<dbReference type="PROSITE" id="PS50293">
    <property type="entry name" value="TPR_REGION"/>
    <property type="match status" value="2"/>
</dbReference>
<evidence type="ECO:0000256" key="1">
    <source>
        <dbReference type="ARBA" id="ARBA00022737"/>
    </source>
</evidence>
<dbReference type="Pfam" id="PF14559">
    <property type="entry name" value="TPR_19"/>
    <property type="match status" value="1"/>
</dbReference>
<evidence type="ECO:0000313" key="4">
    <source>
        <dbReference type="EMBL" id="EMR12391.1"/>
    </source>
</evidence>
<keyword evidence="1" id="KW-0677">Repeat</keyword>
<gene>
    <name evidence="4" type="ORF">MPL1_10677</name>
</gene>
<accession>M7NYV7</accession>
<dbReference type="InterPro" id="IPR011990">
    <property type="entry name" value="TPR-like_helical_dom_sf"/>
</dbReference>
<dbReference type="eggNOG" id="COG3063">
    <property type="taxonomic scope" value="Bacteria"/>
</dbReference>
<dbReference type="Proteomes" id="UP000012019">
    <property type="component" value="Unassembled WGS sequence"/>
</dbReference>
<feature type="repeat" description="TPR" evidence="3">
    <location>
        <begin position="70"/>
        <end position="103"/>
    </location>
</feature>
<feature type="repeat" description="TPR" evidence="3">
    <location>
        <begin position="140"/>
        <end position="173"/>
    </location>
</feature>
<dbReference type="InterPro" id="IPR019734">
    <property type="entry name" value="TPR_rpt"/>
</dbReference>
<evidence type="ECO:0000313" key="5">
    <source>
        <dbReference type="Proteomes" id="UP000012019"/>
    </source>
</evidence>
<proteinExistence type="predicted"/>
<dbReference type="RefSeq" id="WP_009727103.1">
    <property type="nucleotide sequence ID" value="NZ_APHR01000058.1"/>
</dbReference>
<dbReference type="PROSITE" id="PS50005">
    <property type="entry name" value="TPR"/>
    <property type="match status" value="3"/>
</dbReference>